<organism evidence="2">
    <name type="scientific">Blastocystis hominis</name>
    <dbReference type="NCBI Taxonomy" id="12968"/>
    <lineage>
        <taxon>Eukaryota</taxon>
        <taxon>Sar</taxon>
        <taxon>Stramenopiles</taxon>
        <taxon>Bigyra</taxon>
        <taxon>Opalozoa</taxon>
        <taxon>Opalinata</taxon>
        <taxon>Blastocystidae</taxon>
        <taxon>Blastocystis</taxon>
    </lineage>
</organism>
<dbReference type="Proteomes" id="UP000008312">
    <property type="component" value="Unassembled WGS sequence"/>
</dbReference>
<accession>D8M2B8</accession>
<feature type="region of interest" description="Disordered" evidence="1">
    <location>
        <begin position="209"/>
        <end position="253"/>
    </location>
</feature>
<dbReference type="OrthoDB" id="10623353at2759"/>
<sequence length="270" mass="30165">MYLFSDQNIEKDYTVWWCGSLTFLRTTDLFSQNDQYSASDTKKLREVALFLLLFLSPAEALRDALPADLHRQRAEPALLQRLLQEHSLADAPRLHHGLRRRRELLLLPEEHAPHRQLPERLSPRQQSLRSGDSALLRDSPRPRFAARYLDQRISATPPPAGLAALSRHAESEVGAPAGIEGRARTSIPCSDSRVNMYIPGNLAASSASLYSPRDENASASPRGSVLSREGSVEAVQDEERLFSAGPEFVDNLDDDLDDEKMLVGDWRAEG</sequence>
<name>D8M2B8_BLAHO</name>
<dbReference type="AlphaFoldDB" id="D8M2B8"/>
<protein>
    <submittedName>
        <fullName evidence="2">Uncharacterized protein</fullName>
    </submittedName>
</protein>
<dbReference type="InParanoid" id="D8M2B8"/>
<evidence type="ECO:0000313" key="3">
    <source>
        <dbReference type="Proteomes" id="UP000008312"/>
    </source>
</evidence>
<feature type="compositionally biased region" description="Basic and acidic residues" evidence="1">
    <location>
        <begin position="109"/>
        <end position="122"/>
    </location>
</feature>
<evidence type="ECO:0000256" key="1">
    <source>
        <dbReference type="SAM" id="MobiDB-lite"/>
    </source>
</evidence>
<keyword evidence="3" id="KW-1185">Reference proteome</keyword>
<reference evidence="2" key="1">
    <citation type="submission" date="2010-02" db="EMBL/GenBank/DDBJ databases">
        <title>Sequencing and annotation of the Blastocystis hominis genome.</title>
        <authorList>
            <person name="Wincker P."/>
        </authorList>
    </citation>
    <scope>NUCLEOTIDE SEQUENCE</scope>
    <source>
        <strain evidence="2">Singapore isolate B</strain>
    </source>
</reference>
<dbReference type="RefSeq" id="XP_012896261.1">
    <property type="nucleotide sequence ID" value="XM_013040807.1"/>
</dbReference>
<dbReference type="GeneID" id="24919455"/>
<evidence type="ECO:0000313" key="2">
    <source>
        <dbReference type="EMBL" id="CBK22213.2"/>
    </source>
</evidence>
<proteinExistence type="predicted"/>
<dbReference type="EMBL" id="FN668648">
    <property type="protein sequence ID" value="CBK22213.2"/>
    <property type="molecule type" value="Genomic_DNA"/>
</dbReference>
<feature type="region of interest" description="Disordered" evidence="1">
    <location>
        <begin position="109"/>
        <end position="138"/>
    </location>
</feature>
<gene>
    <name evidence="2" type="ORF">GSBLH_T00002265001</name>
</gene>